<dbReference type="Proteomes" id="UP001499978">
    <property type="component" value="Unassembled WGS sequence"/>
</dbReference>
<evidence type="ECO:0000256" key="7">
    <source>
        <dbReference type="ARBA" id="ARBA00049348"/>
    </source>
</evidence>
<evidence type="ECO:0000256" key="4">
    <source>
        <dbReference type="ARBA" id="ARBA00022679"/>
    </source>
</evidence>
<name>A0ABN3MV75_9ACTN</name>
<keyword evidence="4 8" id="KW-0808">Transferase</keyword>
<comment type="catalytic activity">
    <reaction evidence="1 8">
        <text>a 4-O-methyl-thymidine in DNA + L-cysteinyl-[protein] = a thymidine in DNA + S-methyl-L-cysteinyl-[protein]</text>
        <dbReference type="Rhea" id="RHEA:53428"/>
        <dbReference type="Rhea" id="RHEA-COMP:10131"/>
        <dbReference type="Rhea" id="RHEA-COMP:10132"/>
        <dbReference type="Rhea" id="RHEA-COMP:13555"/>
        <dbReference type="Rhea" id="RHEA-COMP:13556"/>
        <dbReference type="ChEBI" id="CHEBI:29950"/>
        <dbReference type="ChEBI" id="CHEBI:82612"/>
        <dbReference type="ChEBI" id="CHEBI:137386"/>
        <dbReference type="ChEBI" id="CHEBI:137387"/>
        <dbReference type="EC" id="2.1.1.63"/>
    </reaction>
</comment>
<dbReference type="HAMAP" id="MF_00772">
    <property type="entry name" value="OGT"/>
    <property type="match status" value="1"/>
</dbReference>
<dbReference type="SUPFAM" id="SSF53155">
    <property type="entry name" value="Methylated DNA-protein cysteine methyltransferase domain"/>
    <property type="match status" value="1"/>
</dbReference>
<evidence type="ECO:0000256" key="1">
    <source>
        <dbReference type="ARBA" id="ARBA00001286"/>
    </source>
</evidence>
<dbReference type="NCBIfam" id="TIGR00589">
    <property type="entry name" value="ogt"/>
    <property type="match status" value="1"/>
</dbReference>
<evidence type="ECO:0000313" key="11">
    <source>
        <dbReference type="EMBL" id="GAA2509577.1"/>
    </source>
</evidence>
<comment type="subcellular location">
    <subcellularLocation>
        <location evidence="8">Cytoplasm</location>
    </subcellularLocation>
</comment>
<dbReference type="SUPFAM" id="SSF46767">
    <property type="entry name" value="Methylated DNA-protein cysteine methyltransferase, C-terminal domain"/>
    <property type="match status" value="1"/>
</dbReference>
<dbReference type="Gene3D" id="3.30.160.70">
    <property type="entry name" value="Methylated DNA-protein cysteine methyltransferase domain"/>
    <property type="match status" value="1"/>
</dbReference>
<dbReference type="InterPro" id="IPR008332">
    <property type="entry name" value="MethylG_MeTrfase_N"/>
</dbReference>
<evidence type="ECO:0000256" key="3">
    <source>
        <dbReference type="ARBA" id="ARBA00022603"/>
    </source>
</evidence>
<comment type="miscellaneous">
    <text evidence="8">This enzyme catalyzes only one turnover and therefore is not strictly catalytic. According to one definition, an enzyme is a biocatalyst that acts repeatedly and over many reaction cycles.</text>
</comment>
<dbReference type="InterPro" id="IPR036631">
    <property type="entry name" value="MGMT_N_sf"/>
</dbReference>
<evidence type="ECO:0000259" key="9">
    <source>
        <dbReference type="Pfam" id="PF01035"/>
    </source>
</evidence>
<keyword evidence="12" id="KW-1185">Reference proteome</keyword>
<dbReference type="PROSITE" id="PS00374">
    <property type="entry name" value="MGMT"/>
    <property type="match status" value="1"/>
</dbReference>
<organism evidence="11 12">
    <name type="scientific">Pilimelia columellifera subsp. columellifera</name>
    <dbReference type="NCBI Taxonomy" id="706583"/>
    <lineage>
        <taxon>Bacteria</taxon>
        <taxon>Bacillati</taxon>
        <taxon>Actinomycetota</taxon>
        <taxon>Actinomycetes</taxon>
        <taxon>Micromonosporales</taxon>
        <taxon>Micromonosporaceae</taxon>
        <taxon>Pilimelia</taxon>
    </lineage>
</organism>
<evidence type="ECO:0000256" key="5">
    <source>
        <dbReference type="ARBA" id="ARBA00022763"/>
    </source>
</evidence>
<dbReference type="PANTHER" id="PTHR10815:SF5">
    <property type="entry name" value="METHYLATED-DNA--PROTEIN-CYSTEINE METHYLTRANSFERASE"/>
    <property type="match status" value="1"/>
</dbReference>
<feature type="domain" description="Methylated-DNA-[protein]-cysteine S-methyltransferase DNA binding" evidence="9">
    <location>
        <begin position="122"/>
        <end position="200"/>
    </location>
</feature>
<proteinExistence type="inferred from homology"/>
<evidence type="ECO:0000313" key="12">
    <source>
        <dbReference type="Proteomes" id="UP001499978"/>
    </source>
</evidence>
<dbReference type="InterPro" id="IPR023546">
    <property type="entry name" value="MGMT"/>
</dbReference>
<keyword evidence="3 8" id="KW-0489">Methyltransferase</keyword>
<evidence type="ECO:0000256" key="8">
    <source>
        <dbReference type="HAMAP-Rule" id="MF_00772"/>
    </source>
</evidence>
<evidence type="ECO:0000256" key="2">
    <source>
        <dbReference type="ARBA" id="ARBA00022490"/>
    </source>
</evidence>
<keyword evidence="2 8" id="KW-0963">Cytoplasm</keyword>
<dbReference type="PANTHER" id="PTHR10815">
    <property type="entry name" value="METHYLATED-DNA--PROTEIN-CYSTEINE METHYLTRANSFERASE"/>
    <property type="match status" value="1"/>
</dbReference>
<evidence type="ECO:0000259" key="10">
    <source>
        <dbReference type="Pfam" id="PF02870"/>
    </source>
</evidence>
<comment type="caution">
    <text evidence="11">The sequence shown here is derived from an EMBL/GenBank/DDBJ whole genome shotgun (WGS) entry which is preliminary data.</text>
</comment>
<dbReference type="Pfam" id="PF02870">
    <property type="entry name" value="Methyltransf_1N"/>
    <property type="match status" value="1"/>
</dbReference>
<dbReference type="RefSeq" id="WP_344166471.1">
    <property type="nucleotide sequence ID" value="NZ_BAAARY010000001.1"/>
</dbReference>
<accession>A0ABN3MV75</accession>
<dbReference type="EMBL" id="BAAARY010000001">
    <property type="protein sequence ID" value="GAA2509577.1"/>
    <property type="molecule type" value="Genomic_DNA"/>
</dbReference>
<evidence type="ECO:0000256" key="6">
    <source>
        <dbReference type="ARBA" id="ARBA00023204"/>
    </source>
</evidence>
<feature type="domain" description="Methylguanine DNA methyltransferase ribonuclease-like" evidence="10">
    <location>
        <begin position="40"/>
        <end position="116"/>
    </location>
</feature>
<keyword evidence="5 8" id="KW-0227">DNA damage</keyword>
<comment type="catalytic activity">
    <reaction evidence="7 8">
        <text>a 6-O-methyl-2'-deoxyguanosine in DNA + L-cysteinyl-[protein] = S-methyl-L-cysteinyl-[protein] + a 2'-deoxyguanosine in DNA</text>
        <dbReference type="Rhea" id="RHEA:24000"/>
        <dbReference type="Rhea" id="RHEA-COMP:10131"/>
        <dbReference type="Rhea" id="RHEA-COMP:10132"/>
        <dbReference type="Rhea" id="RHEA-COMP:11367"/>
        <dbReference type="Rhea" id="RHEA-COMP:11368"/>
        <dbReference type="ChEBI" id="CHEBI:29950"/>
        <dbReference type="ChEBI" id="CHEBI:82612"/>
        <dbReference type="ChEBI" id="CHEBI:85445"/>
        <dbReference type="ChEBI" id="CHEBI:85448"/>
        <dbReference type="EC" id="2.1.1.63"/>
    </reaction>
</comment>
<gene>
    <name evidence="11" type="ORF">GCM10010201_00030</name>
</gene>
<keyword evidence="6 8" id="KW-0234">DNA repair</keyword>
<dbReference type="Gene3D" id="1.10.10.10">
    <property type="entry name" value="Winged helix-like DNA-binding domain superfamily/Winged helix DNA-binding domain"/>
    <property type="match status" value="1"/>
</dbReference>
<sequence>MDHNVGADVLGAFPVTGGELDRLRERLVRAAQDEGLLDVAYRVVDSPLGPLLLAATARGLVRVGLPAQGHDAVLADLAATVSPRVLAAPARLDPVARQLDEYFARGRRDFDVPLDLPVGPRFRAAVLARLAAIPFGGTATYSQVAAEVGSPLAVRAVGSACAANPVPLVLPCHRVVRADGGCGGYAGGVVAKRWLIDLERGAA</sequence>
<dbReference type="InterPro" id="IPR001497">
    <property type="entry name" value="MethylDNA_cys_MeTrfase_AS"/>
</dbReference>
<reference evidence="11 12" key="1">
    <citation type="journal article" date="2019" name="Int. J. Syst. Evol. Microbiol.">
        <title>The Global Catalogue of Microorganisms (GCM) 10K type strain sequencing project: providing services to taxonomists for standard genome sequencing and annotation.</title>
        <authorList>
            <consortium name="The Broad Institute Genomics Platform"/>
            <consortium name="The Broad Institute Genome Sequencing Center for Infectious Disease"/>
            <person name="Wu L."/>
            <person name="Ma J."/>
        </authorList>
    </citation>
    <scope>NUCLEOTIDE SEQUENCE [LARGE SCALE GENOMIC DNA]</scope>
    <source>
        <strain evidence="11 12">JCM 3367</strain>
    </source>
</reference>
<dbReference type="Pfam" id="PF01035">
    <property type="entry name" value="DNA_binding_1"/>
    <property type="match status" value="1"/>
</dbReference>
<feature type="active site" description="Nucleophile; methyl group acceptor" evidence="8">
    <location>
        <position position="172"/>
    </location>
</feature>
<dbReference type="InterPro" id="IPR014048">
    <property type="entry name" value="MethylDNA_cys_MeTrfase_DNA-bd"/>
</dbReference>
<protein>
    <recommendedName>
        <fullName evidence="8">Methylated-DNA--protein-cysteine methyltransferase</fullName>
        <ecNumber evidence="8">2.1.1.63</ecNumber>
    </recommendedName>
    <alternativeName>
        <fullName evidence="8">6-O-methylguanine-DNA methyltransferase</fullName>
        <shortName evidence="8">MGMT</shortName>
    </alternativeName>
    <alternativeName>
        <fullName evidence="8">O-6-methylguanine-DNA-alkyltransferase</fullName>
    </alternativeName>
</protein>
<dbReference type="InterPro" id="IPR036388">
    <property type="entry name" value="WH-like_DNA-bd_sf"/>
</dbReference>
<dbReference type="CDD" id="cd06445">
    <property type="entry name" value="ATase"/>
    <property type="match status" value="1"/>
</dbReference>
<comment type="function">
    <text evidence="8">Involved in the cellular defense against the biological effects of O6-methylguanine (O6-MeG) and O4-methylthymine (O4-MeT) in DNA. Repairs the methylated nucleobase in DNA by stoichiometrically transferring the methyl group to a cysteine residue in the enzyme. This is a suicide reaction: the enzyme is irreversibly inactivated.</text>
</comment>
<comment type="similarity">
    <text evidence="8">Belongs to the MGMT family.</text>
</comment>
<dbReference type="EC" id="2.1.1.63" evidence="8"/>
<dbReference type="InterPro" id="IPR036217">
    <property type="entry name" value="MethylDNA_cys_MeTrfase_DNAb"/>
</dbReference>